<dbReference type="Pfam" id="PF00593">
    <property type="entry name" value="TonB_dep_Rec_b-barrel"/>
    <property type="match status" value="1"/>
</dbReference>
<evidence type="ECO:0000256" key="7">
    <source>
        <dbReference type="ARBA" id="ARBA00023065"/>
    </source>
</evidence>
<keyword evidence="10 11" id="KW-0998">Cell outer membrane</keyword>
<keyword evidence="5 11" id="KW-0812">Transmembrane</keyword>
<comment type="caution">
    <text evidence="16">The sequence shown here is derived from an EMBL/GenBank/DDBJ whole genome shotgun (WGS) entry which is preliminary data.</text>
</comment>
<dbReference type="PANTHER" id="PTHR32552">
    <property type="entry name" value="FERRICHROME IRON RECEPTOR-RELATED"/>
    <property type="match status" value="1"/>
</dbReference>
<evidence type="ECO:0000256" key="2">
    <source>
        <dbReference type="ARBA" id="ARBA00022448"/>
    </source>
</evidence>
<keyword evidence="8 12" id="KW-0798">TonB box</keyword>
<evidence type="ECO:0000256" key="6">
    <source>
        <dbReference type="ARBA" id="ARBA00023004"/>
    </source>
</evidence>
<keyword evidence="16" id="KW-0675">Receptor</keyword>
<accession>A0ABT5WMB8</accession>
<dbReference type="RefSeq" id="WP_275227281.1">
    <property type="nucleotide sequence ID" value="NZ_JARESE010000015.1"/>
</dbReference>
<dbReference type="SUPFAM" id="SSF56935">
    <property type="entry name" value="Porins"/>
    <property type="match status" value="1"/>
</dbReference>
<evidence type="ECO:0000313" key="16">
    <source>
        <dbReference type="EMBL" id="MDE8651182.1"/>
    </source>
</evidence>
<sequence length="827" mass="89271">MKTHAVRSGARFGARLALFCSAASVLVAPAFAQETTSAAAEAPAGDADIVVTALKRATSIQDTPLAISAVGAATLANQNITDSTQLTRVTPNLRIEENNGGSRITIRNLRASGEALVGLYYDETPLSGTGGVSNDAGANSPSVRLFDVERAEVLRGPQGTLYGASSMAGTMRIIFNKPNLVDFEGALNGQVTTTDSASGTGQILDAMANVPIIADKLAVRAVGYYNFAPGYVNNSILGLKDINDSRGYGGRLLVRARPIENLTIDGMAVYQNSRGDSGAWNNTLYRLTGNKFDQTLTIRQPRSDAMQLYSGTLNWDFGFATLTAVASYSKRDIEYNFDYTPYFRRYFTGTYTGDPARIPGYAAFASDCNAGRVTGLPGCTGTDYQNFVTSWGDLTAYQPQTNKTSTQEIRLASDANALKWTIGFYHSDRKNFTRSLLNTVDPITGAQSYPNGYVLPYGLGSKTHLDRTIDDSLKQIAGFAELTYDITDALSVTGGIRYFEYKKVTGAEVIIPNYVAGNTITPYSEMKGKENGTLLKFGASYKITPDVMIFASASQGYRPGGVNQTLGLPSYAATYESDKLWDYELGVKSSWFDRKLIVNADVFQMDWTGMQVSASYQGAFGFLTNSAAKARIRGIELESTVMPLDGLTLRASGSYTTAKLQDDINLPSSLNVCQNTSPPYVGCVVFRGLGKKGNTLPYTSKWTLQGQADYTRPVGGDLAAMGHADVSYRSGFWTIYDPSAAGVIPDNDHLAGYATVNLRIGLEKEDGRWGVYAFVNNVFNKLAILSKSSSATSSTIAKTIVNGQSYDTQNISTIEPRVMGLSFRSKF</sequence>
<keyword evidence="13" id="KW-0732">Signal</keyword>
<feature type="domain" description="TonB-dependent receptor plug" evidence="15">
    <location>
        <begin position="60"/>
        <end position="170"/>
    </location>
</feature>
<feature type="signal peptide" evidence="13">
    <location>
        <begin position="1"/>
        <end position="32"/>
    </location>
</feature>
<evidence type="ECO:0000259" key="15">
    <source>
        <dbReference type="Pfam" id="PF07715"/>
    </source>
</evidence>
<dbReference type="InterPro" id="IPR036942">
    <property type="entry name" value="Beta-barrel_TonB_sf"/>
</dbReference>
<evidence type="ECO:0000256" key="9">
    <source>
        <dbReference type="ARBA" id="ARBA00023136"/>
    </source>
</evidence>
<keyword evidence="2 11" id="KW-0813">Transport</keyword>
<dbReference type="Proteomes" id="UP001216253">
    <property type="component" value="Unassembled WGS sequence"/>
</dbReference>
<organism evidence="16 17">
    <name type="scientific">Novosphingobium album</name>
    <name type="common">ex Liu et al. 2023</name>
    <dbReference type="NCBI Taxonomy" id="3031130"/>
    <lineage>
        <taxon>Bacteria</taxon>
        <taxon>Pseudomonadati</taxon>
        <taxon>Pseudomonadota</taxon>
        <taxon>Alphaproteobacteria</taxon>
        <taxon>Sphingomonadales</taxon>
        <taxon>Sphingomonadaceae</taxon>
        <taxon>Novosphingobium</taxon>
    </lineage>
</organism>
<dbReference type="Gene3D" id="2.40.170.20">
    <property type="entry name" value="TonB-dependent receptor, beta-barrel domain"/>
    <property type="match status" value="2"/>
</dbReference>
<evidence type="ECO:0000256" key="4">
    <source>
        <dbReference type="ARBA" id="ARBA00022496"/>
    </source>
</evidence>
<proteinExistence type="inferred from homology"/>
<evidence type="ECO:0000256" key="8">
    <source>
        <dbReference type="ARBA" id="ARBA00023077"/>
    </source>
</evidence>
<feature type="domain" description="TonB-dependent receptor-like beta-barrel" evidence="14">
    <location>
        <begin position="271"/>
        <end position="778"/>
    </location>
</feature>
<evidence type="ECO:0000259" key="14">
    <source>
        <dbReference type="Pfam" id="PF00593"/>
    </source>
</evidence>
<evidence type="ECO:0000256" key="13">
    <source>
        <dbReference type="SAM" id="SignalP"/>
    </source>
</evidence>
<keyword evidence="9 11" id="KW-0472">Membrane</keyword>
<comment type="subcellular location">
    <subcellularLocation>
        <location evidence="1 11">Cell outer membrane</location>
        <topology evidence="1 11">Multi-pass membrane protein</topology>
    </subcellularLocation>
</comment>
<evidence type="ECO:0000256" key="11">
    <source>
        <dbReference type="PROSITE-ProRule" id="PRU01360"/>
    </source>
</evidence>
<dbReference type="InterPro" id="IPR039426">
    <property type="entry name" value="TonB-dep_rcpt-like"/>
</dbReference>
<reference evidence="16 17" key="1">
    <citation type="submission" date="2023-03" db="EMBL/GenBank/DDBJ databases">
        <title>NovoSphingobium album sp. nov. isolated from polycyclic aromatic hydrocarbons- and heavy-metal polluted soil.</title>
        <authorList>
            <person name="Liu Z."/>
            <person name="Wang K."/>
        </authorList>
    </citation>
    <scope>NUCLEOTIDE SEQUENCE [LARGE SCALE GENOMIC DNA]</scope>
    <source>
        <strain evidence="16 17">H3SJ31-1</strain>
    </source>
</reference>
<dbReference type="PANTHER" id="PTHR32552:SF81">
    <property type="entry name" value="TONB-DEPENDENT OUTER MEMBRANE RECEPTOR"/>
    <property type="match status" value="1"/>
</dbReference>
<dbReference type="InterPro" id="IPR012910">
    <property type="entry name" value="Plug_dom"/>
</dbReference>
<gene>
    <name evidence="16" type="ORF">PYV00_05555</name>
</gene>
<dbReference type="Pfam" id="PF07715">
    <property type="entry name" value="Plug"/>
    <property type="match status" value="1"/>
</dbReference>
<keyword evidence="7" id="KW-0406">Ion transport</keyword>
<name>A0ABT5WMB8_9SPHN</name>
<feature type="chain" id="PRO_5047373356" evidence="13">
    <location>
        <begin position="33"/>
        <end position="827"/>
    </location>
</feature>
<evidence type="ECO:0000256" key="10">
    <source>
        <dbReference type="ARBA" id="ARBA00023237"/>
    </source>
</evidence>
<evidence type="ECO:0000256" key="3">
    <source>
        <dbReference type="ARBA" id="ARBA00022452"/>
    </source>
</evidence>
<evidence type="ECO:0000256" key="12">
    <source>
        <dbReference type="RuleBase" id="RU003357"/>
    </source>
</evidence>
<dbReference type="EMBL" id="JARESE010000015">
    <property type="protein sequence ID" value="MDE8651182.1"/>
    <property type="molecule type" value="Genomic_DNA"/>
</dbReference>
<keyword evidence="3 11" id="KW-1134">Transmembrane beta strand</keyword>
<keyword evidence="4" id="KW-0410">Iron transport</keyword>
<dbReference type="PROSITE" id="PS52016">
    <property type="entry name" value="TONB_DEPENDENT_REC_3"/>
    <property type="match status" value="1"/>
</dbReference>
<evidence type="ECO:0000256" key="5">
    <source>
        <dbReference type="ARBA" id="ARBA00022692"/>
    </source>
</evidence>
<dbReference type="InterPro" id="IPR000531">
    <property type="entry name" value="Beta-barrel_TonB"/>
</dbReference>
<keyword evidence="17" id="KW-1185">Reference proteome</keyword>
<evidence type="ECO:0000313" key="17">
    <source>
        <dbReference type="Proteomes" id="UP001216253"/>
    </source>
</evidence>
<evidence type="ECO:0000256" key="1">
    <source>
        <dbReference type="ARBA" id="ARBA00004571"/>
    </source>
</evidence>
<keyword evidence="6" id="KW-0408">Iron</keyword>
<protein>
    <submittedName>
        <fullName evidence="16">TonB-dependent receptor</fullName>
    </submittedName>
</protein>
<comment type="similarity">
    <text evidence="11 12">Belongs to the TonB-dependent receptor family.</text>
</comment>